<feature type="transmembrane region" description="Helical" evidence="1">
    <location>
        <begin position="346"/>
        <end position="372"/>
    </location>
</feature>
<evidence type="ECO:0000313" key="2">
    <source>
        <dbReference type="EMBL" id="KIK64182.1"/>
    </source>
</evidence>
<dbReference type="Proteomes" id="UP000053593">
    <property type="component" value="Unassembled WGS sequence"/>
</dbReference>
<feature type="transmembrane region" description="Helical" evidence="1">
    <location>
        <begin position="259"/>
        <end position="282"/>
    </location>
</feature>
<sequence length="459" mass="51162">MSVPTSYSLPRLIVVMVECVLYGAYVVIFGLAIRILPRKFDVPSVKKFLFPIIIALFILATINIAYDLVGEAYAILYTIPYTNEKMWMVAGQYIDEITFVISDVLGDIILLHRVYAVWGFRKKILYPLLLIVLVAKGPTSYVLPRLIVVMAECALYGVYAVMFGLAIWILPRKFNVPSVKKIFFPIIIALFILATINTAYDLVGEGYAILYTIPLSNEKTWMIAGQSIDELTFFISDVLGDIVLFHRVYAVWGSQKKILLPLCLIVGVAKVLNIVEAVGLLWRWSDPNTSNQFPRIGPKILFIFADVNATANMLMTLLIAGRIWWISRALQAEYASALIPGPQRHWYYKTIAIIIESGVIYPIYLILAALVLPNSTCLGVITVGLAPTLIAVRVGLGSTYDNQSLSTMGPSVILFSPHAESQRSTNHVLDESLISPRIMAEDANTILVKDDHEKLTEVV</sequence>
<dbReference type="AlphaFoldDB" id="A0A0D0CWG4"/>
<feature type="transmembrane region" description="Helical" evidence="1">
    <location>
        <begin position="182"/>
        <end position="200"/>
    </location>
</feature>
<feature type="transmembrane region" description="Helical" evidence="1">
    <location>
        <begin position="86"/>
        <end position="112"/>
    </location>
</feature>
<proteinExistence type="predicted"/>
<keyword evidence="3" id="KW-1185">Reference proteome</keyword>
<accession>A0A0D0CWG4</accession>
<feature type="transmembrane region" description="Helical" evidence="1">
    <location>
        <begin position="149"/>
        <end position="170"/>
    </location>
</feature>
<feature type="transmembrane region" description="Helical" evidence="1">
    <location>
        <begin position="124"/>
        <end position="143"/>
    </location>
</feature>
<dbReference type="HOGENOM" id="CLU_595893_0_0_1"/>
<feature type="transmembrane region" description="Helical" evidence="1">
    <location>
        <begin position="48"/>
        <end position="66"/>
    </location>
</feature>
<protein>
    <submittedName>
        <fullName evidence="2">Uncharacterized protein</fullName>
    </submittedName>
</protein>
<feature type="transmembrane region" description="Helical" evidence="1">
    <location>
        <begin position="12"/>
        <end position="36"/>
    </location>
</feature>
<evidence type="ECO:0000256" key="1">
    <source>
        <dbReference type="SAM" id="Phobius"/>
    </source>
</evidence>
<reference evidence="2 3" key="1">
    <citation type="submission" date="2014-04" db="EMBL/GenBank/DDBJ databases">
        <title>Evolutionary Origins and Diversification of the Mycorrhizal Mutualists.</title>
        <authorList>
            <consortium name="DOE Joint Genome Institute"/>
            <consortium name="Mycorrhizal Genomics Consortium"/>
            <person name="Kohler A."/>
            <person name="Kuo A."/>
            <person name="Nagy L.G."/>
            <person name="Floudas D."/>
            <person name="Copeland A."/>
            <person name="Barry K.W."/>
            <person name="Cichocki N."/>
            <person name="Veneault-Fourrey C."/>
            <person name="LaButti K."/>
            <person name="Lindquist E.A."/>
            <person name="Lipzen A."/>
            <person name="Lundell T."/>
            <person name="Morin E."/>
            <person name="Murat C."/>
            <person name="Riley R."/>
            <person name="Ohm R."/>
            <person name="Sun H."/>
            <person name="Tunlid A."/>
            <person name="Henrissat B."/>
            <person name="Grigoriev I.V."/>
            <person name="Hibbett D.S."/>
            <person name="Martin F."/>
        </authorList>
    </citation>
    <scope>NUCLEOTIDE SEQUENCE [LARGE SCALE GENOMIC DNA]</scope>
    <source>
        <strain evidence="2 3">FD-317 M1</strain>
    </source>
</reference>
<dbReference type="EMBL" id="KN834762">
    <property type="protein sequence ID" value="KIK64182.1"/>
    <property type="molecule type" value="Genomic_DNA"/>
</dbReference>
<name>A0A0D0CWG4_9AGAR</name>
<evidence type="ECO:0000313" key="3">
    <source>
        <dbReference type="Proteomes" id="UP000053593"/>
    </source>
</evidence>
<organism evidence="2 3">
    <name type="scientific">Collybiopsis luxurians FD-317 M1</name>
    <dbReference type="NCBI Taxonomy" id="944289"/>
    <lineage>
        <taxon>Eukaryota</taxon>
        <taxon>Fungi</taxon>
        <taxon>Dikarya</taxon>
        <taxon>Basidiomycota</taxon>
        <taxon>Agaricomycotina</taxon>
        <taxon>Agaricomycetes</taxon>
        <taxon>Agaricomycetidae</taxon>
        <taxon>Agaricales</taxon>
        <taxon>Marasmiineae</taxon>
        <taxon>Omphalotaceae</taxon>
        <taxon>Collybiopsis</taxon>
        <taxon>Collybiopsis luxurians</taxon>
    </lineage>
</organism>
<gene>
    <name evidence="2" type="ORF">GYMLUDRAFT_259189</name>
</gene>
<keyword evidence="1" id="KW-0812">Transmembrane</keyword>
<keyword evidence="1" id="KW-1133">Transmembrane helix</keyword>
<keyword evidence="1" id="KW-0472">Membrane</keyword>
<feature type="transmembrane region" description="Helical" evidence="1">
    <location>
        <begin position="231"/>
        <end position="252"/>
    </location>
</feature>
<feature type="transmembrane region" description="Helical" evidence="1">
    <location>
        <begin position="302"/>
        <end position="325"/>
    </location>
</feature>
<dbReference type="OrthoDB" id="3265563at2759"/>
<feature type="transmembrane region" description="Helical" evidence="1">
    <location>
        <begin position="378"/>
        <end position="396"/>
    </location>
</feature>